<comment type="catalytic activity">
    <reaction evidence="6">
        <text>precorrin-2 + NAD(+) = sirohydrochlorin + NADH + 2 H(+)</text>
        <dbReference type="Rhea" id="RHEA:15613"/>
        <dbReference type="ChEBI" id="CHEBI:15378"/>
        <dbReference type="ChEBI" id="CHEBI:57540"/>
        <dbReference type="ChEBI" id="CHEBI:57945"/>
        <dbReference type="ChEBI" id="CHEBI:58351"/>
        <dbReference type="ChEBI" id="CHEBI:58827"/>
        <dbReference type="EC" id="1.3.1.76"/>
    </reaction>
</comment>
<evidence type="ECO:0000256" key="3">
    <source>
        <dbReference type="ARBA" id="ARBA00023002"/>
    </source>
</evidence>
<comment type="pathway">
    <text evidence="1">Porphyrin-containing compound metabolism; siroheme biosynthesis; sirohydrochlorin from precorrin-2: step 1/1.</text>
</comment>
<dbReference type="NCBIfam" id="TIGR01470">
    <property type="entry name" value="cysG_Nterm"/>
    <property type="match status" value="1"/>
</dbReference>
<dbReference type="AlphaFoldDB" id="A0A6J4JLK7"/>
<dbReference type="Pfam" id="PF14824">
    <property type="entry name" value="Sirohm_synth_M"/>
    <property type="match status" value="1"/>
</dbReference>
<protein>
    <recommendedName>
        <fullName evidence="2">precorrin-2 dehydrogenase</fullName>
        <ecNumber evidence="2">1.3.1.76</ecNumber>
    </recommendedName>
</protein>
<evidence type="ECO:0000256" key="1">
    <source>
        <dbReference type="ARBA" id="ARBA00005010"/>
    </source>
</evidence>
<dbReference type="SUPFAM" id="SSF51735">
    <property type="entry name" value="NAD(P)-binding Rossmann-fold domains"/>
    <property type="match status" value="1"/>
</dbReference>
<dbReference type="EMBL" id="CADCTO010000482">
    <property type="protein sequence ID" value="CAA9281704.1"/>
    <property type="molecule type" value="Genomic_DNA"/>
</dbReference>
<dbReference type="PANTHER" id="PTHR35330">
    <property type="entry name" value="SIROHEME BIOSYNTHESIS PROTEIN MET8"/>
    <property type="match status" value="1"/>
</dbReference>
<dbReference type="GO" id="GO:0043115">
    <property type="term" value="F:precorrin-2 dehydrogenase activity"/>
    <property type="evidence" value="ECO:0007669"/>
    <property type="project" value="UniProtKB-EC"/>
</dbReference>
<dbReference type="Pfam" id="PF13241">
    <property type="entry name" value="NAD_binding_7"/>
    <property type="match status" value="1"/>
</dbReference>
<dbReference type="GO" id="GO:0019354">
    <property type="term" value="P:siroheme biosynthetic process"/>
    <property type="evidence" value="ECO:0007669"/>
    <property type="project" value="UniProtKB-UniPathway"/>
</dbReference>
<dbReference type="GO" id="GO:0004325">
    <property type="term" value="F:ferrochelatase activity"/>
    <property type="evidence" value="ECO:0007669"/>
    <property type="project" value="InterPro"/>
</dbReference>
<dbReference type="SUPFAM" id="SSF75615">
    <property type="entry name" value="Siroheme synthase middle domains-like"/>
    <property type="match status" value="1"/>
</dbReference>
<gene>
    <name evidence="8" type="ORF">AVDCRST_MAG63-3612</name>
</gene>
<evidence type="ECO:0000256" key="6">
    <source>
        <dbReference type="ARBA" id="ARBA00047561"/>
    </source>
</evidence>
<dbReference type="InterPro" id="IPR028281">
    <property type="entry name" value="Sirohaem_synthase_central"/>
</dbReference>
<dbReference type="UniPathway" id="UPA00262">
    <property type="reaction ID" value="UER00222"/>
</dbReference>
<name>A0A6J4JLK7_9BACT</name>
<dbReference type="EC" id="1.3.1.76" evidence="2"/>
<dbReference type="Gene3D" id="3.40.50.720">
    <property type="entry name" value="NAD(P)-binding Rossmann-like Domain"/>
    <property type="match status" value="1"/>
</dbReference>
<dbReference type="InterPro" id="IPR036291">
    <property type="entry name" value="NAD(P)-bd_dom_sf"/>
</dbReference>
<evidence type="ECO:0000256" key="5">
    <source>
        <dbReference type="ARBA" id="ARBA00023244"/>
    </source>
</evidence>
<keyword evidence="3" id="KW-0560">Oxidoreductase</keyword>
<keyword evidence="4" id="KW-0520">NAD</keyword>
<proteinExistence type="predicted"/>
<accession>A0A6J4JLK7</accession>
<dbReference type="InterPro" id="IPR028161">
    <property type="entry name" value="Met8-like"/>
</dbReference>
<evidence type="ECO:0000259" key="7">
    <source>
        <dbReference type="Pfam" id="PF14824"/>
    </source>
</evidence>
<evidence type="ECO:0000313" key="8">
    <source>
        <dbReference type="EMBL" id="CAA9281704.1"/>
    </source>
</evidence>
<evidence type="ECO:0000256" key="4">
    <source>
        <dbReference type="ARBA" id="ARBA00023027"/>
    </source>
</evidence>
<keyword evidence="5" id="KW-0627">Porphyrin biosynthesis</keyword>
<dbReference type="Gene3D" id="1.10.8.610">
    <property type="entry name" value="SirC, precorrin-2 dehydrogenase, C-terminal helical domain-like"/>
    <property type="match status" value="1"/>
</dbReference>
<dbReference type="InterPro" id="IPR042518">
    <property type="entry name" value="SirC_C"/>
</dbReference>
<evidence type="ECO:0000256" key="2">
    <source>
        <dbReference type="ARBA" id="ARBA00012400"/>
    </source>
</evidence>
<dbReference type="PANTHER" id="PTHR35330:SF1">
    <property type="entry name" value="SIROHEME BIOSYNTHESIS PROTEIN MET8"/>
    <property type="match status" value="1"/>
</dbReference>
<reference evidence="8" key="1">
    <citation type="submission" date="2020-02" db="EMBL/GenBank/DDBJ databases">
        <authorList>
            <person name="Meier V. D."/>
        </authorList>
    </citation>
    <scope>NUCLEOTIDE SEQUENCE</scope>
    <source>
        <strain evidence="8">AVDCRST_MAG63</strain>
    </source>
</reference>
<sequence>MAPLYPIGLRVRGRRCVVVGGGAVGERRVRALLEAGADVGVVAPRVTDTLSDLIHDGDAAHINAAFRPEHLDGAFLVIAATDRPDVNREVVRSARARGVLASLAARADGEEEEAGDFVTMAAVRRGDLLLALTTGGAGPALSARLKREMEKQFGTEWGSYVALLGEMRELVKQRYAGEPERATALRRLAAADGVRDRIAAGDAEGARAEALSCLS</sequence>
<organism evidence="8">
    <name type="scientific">uncultured Armatimonadetes bacterium</name>
    <dbReference type="NCBI Taxonomy" id="157466"/>
    <lineage>
        <taxon>Bacteria</taxon>
        <taxon>Bacillati</taxon>
        <taxon>Armatimonadota</taxon>
        <taxon>environmental samples</taxon>
    </lineage>
</organism>
<feature type="domain" description="Siroheme synthase central" evidence="7">
    <location>
        <begin position="125"/>
        <end position="152"/>
    </location>
</feature>
<dbReference type="InterPro" id="IPR006367">
    <property type="entry name" value="Sirohaem_synthase_N"/>
</dbReference>